<organism evidence="1 2">
    <name type="scientific">Roseomonas elaeocarpi</name>
    <dbReference type="NCBI Taxonomy" id="907779"/>
    <lineage>
        <taxon>Bacteria</taxon>
        <taxon>Pseudomonadati</taxon>
        <taxon>Pseudomonadota</taxon>
        <taxon>Alphaproteobacteria</taxon>
        <taxon>Acetobacterales</taxon>
        <taxon>Roseomonadaceae</taxon>
        <taxon>Roseomonas</taxon>
    </lineage>
</organism>
<reference evidence="1 2" key="1">
    <citation type="submission" date="2024-09" db="EMBL/GenBank/DDBJ databases">
        <authorList>
            <person name="Sun Q."/>
            <person name="Mori K."/>
        </authorList>
    </citation>
    <scope>NUCLEOTIDE SEQUENCE [LARGE SCALE GENOMIC DNA]</scope>
    <source>
        <strain evidence="1 2">TBRC 5777</strain>
    </source>
</reference>
<evidence type="ECO:0008006" key="3">
    <source>
        <dbReference type="Google" id="ProtNLM"/>
    </source>
</evidence>
<name>A0ABV6JUJ4_9PROT</name>
<gene>
    <name evidence="1" type="ORF">ACFFGY_08345</name>
</gene>
<protein>
    <recommendedName>
        <fullName evidence="3">Cold-shock protein</fullName>
    </recommendedName>
</protein>
<sequence>MASHSFQIGDQVELVPNLFSARGAEGHYTVTRLLPNDSPDREYRVRLGHDGQERVVRESEMRLSTTSVLGRNAARD</sequence>
<comment type="caution">
    <text evidence="1">The sequence shown here is derived from an EMBL/GenBank/DDBJ whole genome shotgun (WGS) entry which is preliminary data.</text>
</comment>
<dbReference type="RefSeq" id="WP_377043997.1">
    <property type="nucleotide sequence ID" value="NZ_JBHLUN010000005.1"/>
</dbReference>
<accession>A0ABV6JUJ4</accession>
<evidence type="ECO:0000313" key="1">
    <source>
        <dbReference type="EMBL" id="MFC0408253.1"/>
    </source>
</evidence>
<keyword evidence="2" id="KW-1185">Reference proteome</keyword>
<dbReference type="Proteomes" id="UP001589865">
    <property type="component" value="Unassembled WGS sequence"/>
</dbReference>
<dbReference type="EMBL" id="JBHLUN010000005">
    <property type="protein sequence ID" value="MFC0408253.1"/>
    <property type="molecule type" value="Genomic_DNA"/>
</dbReference>
<evidence type="ECO:0000313" key="2">
    <source>
        <dbReference type="Proteomes" id="UP001589865"/>
    </source>
</evidence>
<proteinExistence type="predicted"/>